<proteinExistence type="predicted"/>
<feature type="transmembrane region" description="Helical" evidence="1">
    <location>
        <begin position="12"/>
        <end position="29"/>
    </location>
</feature>
<accession>A0A0K2V874</accession>
<dbReference type="AlphaFoldDB" id="A0A0K2V874"/>
<dbReference type="EMBL" id="HACA01028775">
    <property type="protein sequence ID" value="CDW46136.1"/>
    <property type="molecule type" value="Transcribed_RNA"/>
</dbReference>
<evidence type="ECO:0000256" key="1">
    <source>
        <dbReference type="SAM" id="Phobius"/>
    </source>
</evidence>
<name>A0A0K2V874_LEPSM</name>
<organism evidence="2">
    <name type="scientific">Lepeophtheirus salmonis</name>
    <name type="common">Salmon louse</name>
    <name type="synonym">Caligus salmonis</name>
    <dbReference type="NCBI Taxonomy" id="72036"/>
    <lineage>
        <taxon>Eukaryota</taxon>
        <taxon>Metazoa</taxon>
        <taxon>Ecdysozoa</taxon>
        <taxon>Arthropoda</taxon>
        <taxon>Crustacea</taxon>
        <taxon>Multicrustacea</taxon>
        <taxon>Hexanauplia</taxon>
        <taxon>Copepoda</taxon>
        <taxon>Siphonostomatoida</taxon>
        <taxon>Caligidae</taxon>
        <taxon>Lepeophtheirus</taxon>
    </lineage>
</organism>
<reference evidence="2" key="1">
    <citation type="submission" date="2014-05" db="EMBL/GenBank/DDBJ databases">
        <authorList>
            <person name="Chronopoulou M."/>
        </authorList>
    </citation>
    <scope>NUCLEOTIDE SEQUENCE</scope>
    <source>
        <tissue evidence="2">Whole organism</tissue>
    </source>
</reference>
<feature type="transmembrane region" description="Helical" evidence="1">
    <location>
        <begin position="50"/>
        <end position="67"/>
    </location>
</feature>
<keyword evidence="1" id="KW-0472">Membrane</keyword>
<evidence type="ECO:0000313" key="2">
    <source>
        <dbReference type="EMBL" id="CDW46136.1"/>
    </source>
</evidence>
<protein>
    <submittedName>
        <fullName evidence="2">Uncharacterized protein</fullName>
    </submittedName>
</protein>
<keyword evidence="1" id="KW-1133">Transmembrane helix</keyword>
<keyword evidence="1" id="KW-0812">Transmembrane</keyword>
<sequence length="68" mass="8017">MELDSLKDLELLIYFIWGYVTIYILKTLNRECCTKFLSSDKDIMIYGFKIFHALIIIFLAALSLIKLH</sequence>